<evidence type="ECO:0000313" key="1">
    <source>
        <dbReference type="EMBL" id="DAF59982.1"/>
    </source>
</evidence>
<reference evidence="1" key="1">
    <citation type="journal article" date="2021" name="Proc. Natl. Acad. Sci. U.S.A.">
        <title>A Catalog of Tens of Thousands of Viruses from Human Metagenomes Reveals Hidden Associations with Chronic Diseases.</title>
        <authorList>
            <person name="Tisza M.J."/>
            <person name="Buck C.B."/>
        </authorList>
    </citation>
    <scope>NUCLEOTIDE SEQUENCE</scope>
    <source>
        <strain evidence="1">CtGz830</strain>
    </source>
</reference>
<organism evidence="1">
    <name type="scientific">Siphoviridae sp. ctGz830</name>
    <dbReference type="NCBI Taxonomy" id="2827825"/>
    <lineage>
        <taxon>Viruses</taxon>
        <taxon>Duplodnaviria</taxon>
        <taxon>Heunggongvirae</taxon>
        <taxon>Uroviricota</taxon>
        <taxon>Caudoviricetes</taxon>
    </lineage>
</organism>
<dbReference type="EMBL" id="BK032780">
    <property type="protein sequence ID" value="DAF59982.1"/>
    <property type="molecule type" value="Genomic_DNA"/>
</dbReference>
<name>A0A8S5T9Q8_9CAUD</name>
<proteinExistence type="predicted"/>
<protein>
    <submittedName>
        <fullName evidence="1">HeH/LEM domain</fullName>
    </submittedName>
</protein>
<sequence>MIKVRALIVFDDYKEQTTRQVDEVFEVSEERLNEILTKGGAWVEVVEQQEQDEEQGLSKLKRSELEKMAKDKGIPEQDIKEAGNKEELIKIIKGLA</sequence>
<accession>A0A8S5T9Q8</accession>